<dbReference type="STRING" id="1108050.A0A0B7FID4"/>
<dbReference type="AlphaFoldDB" id="A0A0B7FID4"/>
<dbReference type="Proteomes" id="UP000059188">
    <property type="component" value="Unassembled WGS sequence"/>
</dbReference>
<name>A0A0B7FID4_THACB</name>
<feature type="domain" description="CHAT" evidence="1">
    <location>
        <begin position="601"/>
        <end position="878"/>
    </location>
</feature>
<evidence type="ECO:0000313" key="2">
    <source>
        <dbReference type="EMBL" id="CEL55983.1"/>
    </source>
</evidence>
<keyword evidence="3" id="KW-1185">Reference proteome</keyword>
<reference evidence="2 3" key="1">
    <citation type="submission" date="2014-11" db="EMBL/GenBank/DDBJ databases">
        <authorList>
            <person name="Wibberg Daniel"/>
        </authorList>
    </citation>
    <scope>NUCLEOTIDE SEQUENCE [LARGE SCALE GENOMIC DNA]</scope>
    <source>
        <strain evidence="2">Rhizoctonia solani AG1-IB 7/3/14</strain>
    </source>
</reference>
<accession>A0A0B7FID4</accession>
<dbReference type="Pfam" id="PF12770">
    <property type="entry name" value="CHAT"/>
    <property type="match status" value="1"/>
</dbReference>
<dbReference type="EMBL" id="LN679101">
    <property type="protein sequence ID" value="CEL55983.1"/>
    <property type="molecule type" value="Genomic_DNA"/>
</dbReference>
<dbReference type="SUPFAM" id="SSF48452">
    <property type="entry name" value="TPR-like"/>
    <property type="match status" value="1"/>
</dbReference>
<dbReference type="InterPro" id="IPR024983">
    <property type="entry name" value="CHAT_dom"/>
</dbReference>
<organism evidence="2 3">
    <name type="scientific">Thanatephorus cucumeris (strain AG1-IB / isolate 7/3/14)</name>
    <name type="common">Lettuce bottom rot fungus</name>
    <name type="synonym">Rhizoctonia solani</name>
    <dbReference type="NCBI Taxonomy" id="1108050"/>
    <lineage>
        <taxon>Eukaryota</taxon>
        <taxon>Fungi</taxon>
        <taxon>Dikarya</taxon>
        <taxon>Basidiomycota</taxon>
        <taxon>Agaricomycotina</taxon>
        <taxon>Agaricomycetes</taxon>
        <taxon>Cantharellales</taxon>
        <taxon>Ceratobasidiaceae</taxon>
        <taxon>Rhizoctonia</taxon>
        <taxon>Rhizoctonia solani AG-1</taxon>
    </lineage>
</organism>
<evidence type="ECO:0000313" key="3">
    <source>
        <dbReference type="Proteomes" id="UP000059188"/>
    </source>
</evidence>
<dbReference type="InterPro" id="IPR011990">
    <property type="entry name" value="TPR-like_helical_dom_sf"/>
</dbReference>
<dbReference type="Gene3D" id="1.25.40.10">
    <property type="entry name" value="Tetratricopeptide repeat domain"/>
    <property type="match status" value="2"/>
</dbReference>
<sequence>MEYRYNFKMQHELSETEEDIQDIIQALSLVEDDDPDSSQAPLLAALGSSYDARFHLLGELDDLLKAIELQNTALTLTLNDDPDLPHVLTALGVALIKRFESQELDKLKEWKHVAKYDSIPIPLTPDGHSRYSLERVNAGSDHKDLLRRPGELRDLDMAIEYQSRALALDPEDQPFAARRLTYLGIAYKNRHRSLDKLDDIEKAIECDSRALALTPNSDSELPIRLANIGLSHNYRFARLGEFNDLKKAVEYHSSALNVAPNDHPHFSTILANLGLSYKSMFEHQGGSDTLIKAIECQSRALGMLPDDHSNIPLQYSALLSTCRLQYPEPLDYSPHRLAAQALAKAPRAQFRYTSWWARLVPDNNILDRLEAYQAVINLLPEFVGLDSTTDHRYDDLAGVEGLVLQAASIAINSSRYALALEWLEHARCIVWNQSIMLRAPIHNLRSLYPDLALKLRVTSDQLHATSFQESEYQRGSRHQADQDRYRLAIEYKALLSQARALPGFSDFLRPMKANSLVRAARYGPIVAINCHEDRSDALVILPGRDDIRHIPLPEFTGQKAKYTRFEMEKSLRNRRNKSRGTQRRPVIPQEEVEFESVLTILWYDVVRPVLDFLGYIHNASTNNLPHITWCPTGLLSFLPLHAAGDYNEHRSKVFDYVISSYAPTVTSLLTHSPVSLDGDTSVLAIGQENTPGHNPLPGTTRELAYVRSHTQGKVKYSELVGSRAGTDIVLDEMERHDWVHLACHAHQNVRDPNWSGFFLHNGTLDLVSINRRSFKNKGLAFLSACQTATGDEELPDEAVHLASGMLMAGYSSVIGTIWSVVDDDAPFVADKVYDQLMKEGKIGSGEAGRALHNAIMELRESVGEKSFGHWAPYIHIGS</sequence>
<evidence type="ECO:0000259" key="1">
    <source>
        <dbReference type="Pfam" id="PF12770"/>
    </source>
</evidence>
<protein>
    <recommendedName>
        <fullName evidence="1">CHAT domain-containing protein</fullName>
    </recommendedName>
</protein>
<proteinExistence type="predicted"/>
<gene>
    <name evidence="2" type="ORF">RSOLAG1IB_01997</name>
</gene>